<dbReference type="GO" id="GO:0005764">
    <property type="term" value="C:lysosome"/>
    <property type="evidence" value="ECO:0007669"/>
    <property type="project" value="UniProtKB-SubCell"/>
</dbReference>
<keyword evidence="11" id="KW-1185">Reference proteome</keyword>
<protein>
    <recommendedName>
        <fullName evidence="7">MTOR-associated protein MEAK7</fullName>
    </recommendedName>
    <alternativeName>
        <fullName evidence="9">TBC/LysM-associated domain-containing protein 1</fullName>
    </alternativeName>
    <alternativeName>
        <fullName evidence="8">TLD domain-containing protein 1</fullName>
    </alternativeName>
</protein>
<evidence type="ECO:0000256" key="9">
    <source>
        <dbReference type="ARBA" id="ARBA00042134"/>
    </source>
</evidence>
<evidence type="ECO:0000313" key="11">
    <source>
        <dbReference type="Proteomes" id="UP000095282"/>
    </source>
</evidence>
<evidence type="ECO:0000256" key="6">
    <source>
        <dbReference type="ARBA" id="ARBA00023228"/>
    </source>
</evidence>
<dbReference type="PANTHER" id="PTHR23354:SF131">
    <property type="entry name" value="MTOR-ASSOCIATED PROTEIN MEAK7"/>
    <property type="match status" value="1"/>
</dbReference>
<accession>A0A1I7TQ45</accession>
<dbReference type="InterPro" id="IPR006571">
    <property type="entry name" value="TLDc_dom"/>
</dbReference>
<organism evidence="11 12">
    <name type="scientific">Caenorhabditis tropicalis</name>
    <dbReference type="NCBI Taxonomy" id="1561998"/>
    <lineage>
        <taxon>Eukaryota</taxon>
        <taxon>Metazoa</taxon>
        <taxon>Ecdysozoa</taxon>
        <taxon>Nematoda</taxon>
        <taxon>Chromadorea</taxon>
        <taxon>Rhabditida</taxon>
        <taxon>Rhabditina</taxon>
        <taxon>Rhabditomorpha</taxon>
        <taxon>Rhabditoidea</taxon>
        <taxon>Rhabditidae</taxon>
        <taxon>Peloderinae</taxon>
        <taxon>Caenorhabditis</taxon>
    </lineage>
</organism>
<proteinExistence type="predicted"/>
<keyword evidence="4" id="KW-0963">Cytoplasm</keyword>
<dbReference type="Proteomes" id="UP000095282">
    <property type="component" value="Unplaced"/>
</dbReference>
<reference evidence="12" key="1">
    <citation type="submission" date="2016-11" db="UniProtKB">
        <authorList>
            <consortium name="WormBaseParasite"/>
        </authorList>
    </citation>
    <scope>IDENTIFICATION</scope>
</reference>
<dbReference type="GO" id="GO:0016020">
    <property type="term" value="C:membrane"/>
    <property type="evidence" value="ECO:0007669"/>
    <property type="project" value="UniProtKB-SubCell"/>
</dbReference>
<name>A0A1I7TQ45_9PELO</name>
<evidence type="ECO:0000256" key="2">
    <source>
        <dbReference type="ARBA" id="ARBA00004371"/>
    </source>
</evidence>
<feature type="domain" description="TLDc" evidence="10">
    <location>
        <begin position="177"/>
        <end position="343"/>
    </location>
</feature>
<dbReference type="STRING" id="1561998.A0A1I7TQ45"/>
<evidence type="ECO:0000259" key="10">
    <source>
        <dbReference type="PROSITE" id="PS51886"/>
    </source>
</evidence>
<dbReference type="Pfam" id="PF07534">
    <property type="entry name" value="TLD"/>
    <property type="match status" value="1"/>
</dbReference>
<keyword evidence="6" id="KW-0458">Lysosome</keyword>
<dbReference type="SMART" id="SM00584">
    <property type="entry name" value="TLDc"/>
    <property type="match status" value="1"/>
</dbReference>
<dbReference type="PROSITE" id="PS51886">
    <property type="entry name" value="TLDC"/>
    <property type="match status" value="1"/>
</dbReference>
<comment type="subcellular location">
    <subcellularLocation>
        <location evidence="3">Cytoplasm</location>
    </subcellularLocation>
    <subcellularLocation>
        <location evidence="2">Lysosome</location>
    </subcellularLocation>
    <subcellularLocation>
        <location evidence="1">Membrane</location>
    </subcellularLocation>
</comment>
<dbReference type="PANTHER" id="PTHR23354">
    <property type="entry name" value="NUCLEOLAR PROTEIN 7/ESTROGEN RECEPTOR COACTIVATOR-RELATED"/>
    <property type="match status" value="1"/>
</dbReference>
<evidence type="ECO:0000256" key="3">
    <source>
        <dbReference type="ARBA" id="ARBA00004496"/>
    </source>
</evidence>
<dbReference type="GO" id="GO:0005634">
    <property type="term" value="C:nucleus"/>
    <property type="evidence" value="ECO:0007669"/>
    <property type="project" value="TreeGrafter"/>
</dbReference>
<evidence type="ECO:0000313" key="12">
    <source>
        <dbReference type="WBParaSite" id="Csp11.Scaffold629.g10660.t1"/>
    </source>
</evidence>
<sequence>MGAEHSKRKDLKNISDAEQTKFVETFLKATNNKEKMTKEQFLVTYPVIGEFAVHCYYRLVKLEPSGLLRAKTFLRIIDGGLGHFETLAPALITCFGDTKEQIMRNVVKIFCEANKFTREDQVRLYEYFNEENTKPVDEMEHFFSTCPLFPHAAQFIFQRLLDRPGEAKMPVLSEKSQLMGNVDQLVLNCHLPFDRRKEWTLLYASVKHGHSFSQLVKAINGQGPVFIVMRSMRGRRFGFFASEGFLAGPLYRGTAECFLFQLAPKIATYSATGRTDNYAYLNYQQQQHPNGIGIGGHSNVWPFFIHEDFGGGLCQKNSSAFEPCWLAEEEEFKIKTLEAWRPGDKPAKSFEEQLLEASSPERSIIDKDPEARAVLEMAGKSFSSEAYREAAPMLDEK</sequence>
<evidence type="ECO:0000256" key="8">
    <source>
        <dbReference type="ARBA" id="ARBA00041780"/>
    </source>
</evidence>
<evidence type="ECO:0000256" key="1">
    <source>
        <dbReference type="ARBA" id="ARBA00004370"/>
    </source>
</evidence>
<dbReference type="WBParaSite" id="Csp11.Scaffold629.g10660.t1">
    <property type="protein sequence ID" value="Csp11.Scaffold629.g10660.t1"/>
    <property type="gene ID" value="Csp11.Scaffold629.g10660"/>
</dbReference>
<evidence type="ECO:0000256" key="7">
    <source>
        <dbReference type="ARBA" id="ARBA00039594"/>
    </source>
</evidence>
<dbReference type="GO" id="GO:0006979">
    <property type="term" value="P:response to oxidative stress"/>
    <property type="evidence" value="ECO:0007669"/>
    <property type="project" value="TreeGrafter"/>
</dbReference>
<dbReference type="AlphaFoldDB" id="A0A1I7TQ45"/>
<dbReference type="eggNOG" id="KOG2557">
    <property type="taxonomic scope" value="Eukaryota"/>
</dbReference>
<keyword evidence="5" id="KW-0472">Membrane</keyword>
<evidence type="ECO:0000256" key="4">
    <source>
        <dbReference type="ARBA" id="ARBA00022490"/>
    </source>
</evidence>
<evidence type="ECO:0000256" key="5">
    <source>
        <dbReference type="ARBA" id="ARBA00023136"/>
    </source>
</evidence>